<proteinExistence type="predicted"/>
<dbReference type="Proteomes" id="UP000533476">
    <property type="component" value="Unassembled WGS sequence"/>
</dbReference>
<accession>A0A7Y0L8Q6</accession>
<reference evidence="1 2" key="1">
    <citation type="submission" date="2020-04" db="EMBL/GenBank/DDBJ databases">
        <authorList>
            <person name="Zhang R."/>
            <person name="Schippers A."/>
        </authorList>
    </citation>
    <scope>NUCLEOTIDE SEQUENCE [LARGE SCALE GENOMIC DNA]</scope>
    <source>
        <strain evidence="1 2">DSM 109850</strain>
    </source>
</reference>
<keyword evidence="2" id="KW-1185">Reference proteome</keyword>
<gene>
    <name evidence="1" type="ORF">HIJ39_23305</name>
</gene>
<sequence>MDREGLGAAPPTGNVRLAVWEAEDGRCEFCGRAMDRRVAAAMPRRAQPTDLDDWALVCPFCRQGSRPPFIDLKVDKTVAAIFSAGLGVDKPQA</sequence>
<evidence type="ECO:0000313" key="1">
    <source>
        <dbReference type="EMBL" id="NMP25221.1"/>
    </source>
</evidence>
<dbReference type="AlphaFoldDB" id="A0A7Y0L8Q6"/>
<organism evidence="1 2">
    <name type="scientific">Sulfobacillus harzensis</name>
    <dbReference type="NCBI Taxonomy" id="2729629"/>
    <lineage>
        <taxon>Bacteria</taxon>
        <taxon>Bacillati</taxon>
        <taxon>Bacillota</taxon>
        <taxon>Clostridia</taxon>
        <taxon>Eubacteriales</taxon>
        <taxon>Clostridiales Family XVII. Incertae Sedis</taxon>
        <taxon>Sulfobacillus</taxon>
    </lineage>
</organism>
<dbReference type="RefSeq" id="WP_169103399.1">
    <property type="nucleotide sequence ID" value="NZ_JABBVZ010000326.1"/>
</dbReference>
<protein>
    <recommendedName>
        <fullName evidence="3">HNH endonuclease</fullName>
    </recommendedName>
</protein>
<evidence type="ECO:0000313" key="2">
    <source>
        <dbReference type="Proteomes" id="UP000533476"/>
    </source>
</evidence>
<name>A0A7Y0L8Q6_9FIRM</name>
<dbReference type="EMBL" id="JABBVZ010000326">
    <property type="protein sequence ID" value="NMP25221.1"/>
    <property type="molecule type" value="Genomic_DNA"/>
</dbReference>
<comment type="caution">
    <text evidence="1">The sequence shown here is derived from an EMBL/GenBank/DDBJ whole genome shotgun (WGS) entry which is preliminary data.</text>
</comment>
<evidence type="ECO:0008006" key="3">
    <source>
        <dbReference type="Google" id="ProtNLM"/>
    </source>
</evidence>
<feature type="non-terminal residue" evidence="1">
    <location>
        <position position="93"/>
    </location>
</feature>